<evidence type="ECO:0008006" key="3">
    <source>
        <dbReference type="Google" id="ProtNLM"/>
    </source>
</evidence>
<dbReference type="Gene3D" id="3.40.50.720">
    <property type="entry name" value="NAD(P)-binding Rossmann-like Domain"/>
    <property type="match status" value="1"/>
</dbReference>
<name>A0ABT1H8E6_9NOCA</name>
<proteinExistence type="predicted"/>
<sequence>MTSTVILTISTHSDAGTLAQRLLRRGCRVAVLGPDVGTLLDAVRGYGTGRAAVFVGDVDDPAEAARLRARAEAVMGPADVIIPAEITATTERFASVHRLPVRPAARRLVPAPQHSAVA</sequence>
<dbReference type="EMBL" id="JAMTCJ010000001">
    <property type="protein sequence ID" value="MCP2174444.1"/>
    <property type="molecule type" value="Genomic_DNA"/>
</dbReference>
<comment type="caution">
    <text evidence="1">The sequence shown here is derived from an EMBL/GenBank/DDBJ whole genome shotgun (WGS) entry which is preliminary data.</text>
</comment>
<dbReference type="InterPro" id="IPR036291">
    <property type="entry name" value="NAD(P)-bd_dom_sf"/>
</dbReference>
<accession>A0ABT1H8E6</accession>
<organism evidence="1 2">
    <name type="scientific">Williamsia maris</name>
    <dbReference type="NCBI Taxonomy" id="72806"/>
    <lineage>
        <taxon>Bacteria</taxon>
        <taxon>Bacillati</taxon>
        <taxon>Actinomycetota</taxon>
        <taxon>Actinomycetes</taxon>
        <taxon>Mycobacteriales</taxon>
        <taxon>Nocardiaceae</taxon>
        <taxon>Williamsia</taxon>
    </lineage>
</organism>
<reference evidence="1 2" key="1">
    <citation type="submission" date="2022-06" db="EMBL/GenBank/DDBJ databases">
        <title>Genomic Encyclopedia of Archaeal and Bacterial Type Strains, Phase II (KMG-II): from individual species to whole genera.</title>
        <authorList>
            <person name="Goeker M."/>
        </authorList>
    </citation>
    <scope>NUCLEOTIDE SEQUENCE [LARGE SCALE GENOMIC DNA]</scope>
    <source>
        <strain evidence="1 2">DSM 44693</strain>
    </source>
</reference>
<dbReference type="Proteomes" id="UP001206895">
    <property type="component" value="Unassembled WGS sequence"/>
</dbReference>
<gene>
    <name evidence="1" type="ORF">LX13_000251</name>
</gene>
<protein>
    <recommendedName>
        <fullName evidence="3">Short subunit dehydrogenase</fullName>
    </recommendedName>
</protein>
<evidence type="ECO:0000313" key="2">
    <source>
        <dbReference type="Proteomes" id="UP001206895"/>
    </source>
</evidence>
<evidence type="ECO:0000313" key="1">
    <source>
        <dbReference type="EMBL" id="MCP2174444.1"/>
    </source>
</evidence>
<keyword evidence="2" id="KW-1185">Reference proteome</keyword>
<dbReference type="SUPFAM" id="SSF51735">
    <property type="entry name" value="NAD(P)-binding Rossmann-fold domains"/>
    <property type="match status" value="1"/>
</dbReference>
<dbReference type="RefSeq" id="WP_253659506.1">
    <property type="nucleotide sequence ID" value="NZ_BAAAJQ010000001.1"/>
</dbReference>